<dbReference type="InterPro" id="IPR049886">
    <property type="entry name" value="CFI_box_CTERM_dom"/>
</dbReference>
<accession>A0A7Y6NSJ3</accession>
<organism evidence="1 2">
    <name type="scientific">Piscinibacter koreensis</name>
    <dbReference type="NCBI Taxonomy" id="2742824"/>
    <lineage>
        <taxon>Bacteria</taxon>
        <taxon>Pseudomonadati</taxon>
        <taxon>Pseudomonadota</taxon>
        <taxon>Betaproteobacteria</taxon>
        <taxon>Burkholderiales</taxon>
        <taxon>Sphaerotilaceae</taxon>
        <taxon>Piscinibacter</taxon>
    </lineage>
</organism>
<sequence length="140" mass="15546">MSASELAQLGYCERATHFDWRHGAKRTPEQIQAQDRGNAAHQQFYRDSIAVARASERKGRCFVATLALGEGDATTALRAFRDLYLRKTAGGRWLIGAYYRSGPAVCEVLSRHPRMLQVVRLGVSLAAKAAAWAVVRKLSR</sequence>
<dbReference type="Proteomes" id="UP000529637">
    <property type="component" value="Unassembled WGS sequence"/>
</dbReference>
<dbReference type="EMBL" id="JABWMJ010000014">
    <property type="protein sequence ID" value="NUZ08529.1"/>
    <property type="molecule type" value="Genomic_DNA"/>
</dbReference>
<dbReference type="NCBIfam" id="NF041770">
    <property type="entry name" value="CFI_box_CTERM"/>
    <property type="match status" value="1"/>
</dbReference>
<proteinExistence type="predicted"/>
<dbReference type="AlphaFoldDB" id="A0A7Y6NSJ3"/>
<reference evidence="1 2" key="1">
    <citation type="submission" date="2020-06" db="EMBL/GenBank/DDBJ databases">
        <title>Schlegella sp. ID0723 isolated from air conditioner.</title>
        <authorList>
            <person name="Kim D.Y."/>
            <person name="Kim D.-U."/>
        </authorList>
    </citation>
    <scope>NUCLEOTIDE SEQUENCE [LARGE SCALE GENOMIC DNA]</scope>
    <source>
        <strain evidence="1 2">ID0723</strain>
    </source>
</reference>
<evidence type="ECO:0000313" key="2">
    <source>
        <dbReference type="Proteomes" id="UP000529637"/>
    </source>
</evidence>
<keyword evidence="2" id="KW-1185">Reference proteome</keyword>
<name>A0A7Y6NSJ3_9BURK</name>
<evidence type="ECO:0000313" key="1">
    <source>
        <dbReference type="EMBL" id="NUZ08529.1"/>
    </source>
</evidence>
<gene>
    <name evidence="1" type="ORF">HQN59_22530</name>
</gene>
<comment type="caution">
    <text evidence="1">The sequence shown here is derived from an EMBL/GenBank/DDBJ whole genome shotgun (WGS) entry which is preliminary data.</text>
</comment>
<protein>
    <submittedName>
        <fullName evidence="1">Uncharacterized protein</fullName>
    </submittedName>
</protein>